<sequence>MDSTPSLFMSLLAVSNVSYIHAYMHLTRGFSSEPISLIVFHIWMLNCNDQIPVACHPWNHWVWWWHKHAQD</sequence>
<reference evidence="1" key="2">
    <citation type="journal article" date="2015" name="Fish Shellfish Immunol.">
        <title>Early steps in the European eel (Anguilla anguilla)-Vibrio vulnificus interaction in the gills: Role of the RtxA13 toxin.</title>
        <authorList>
            <person name="Callol A."/>
            <person name="Pajuelo D."/>
            <person name="Ebbesson L."/>
            <person name="Teles M."/>
            <person name="MacKenzie S."/>
            <person name="Amaro C."/>
        </authorList>
    </citation>
    <scope>NUCLEOTIDE SEQUENCE</scope>
</reference>
<evidence type="ECO:0000313" key="1">
    <source>
        <dbReference type="EMBL" id="JAH03812.1"/>
    </source>
</evidence>
<name>A0A0E9PHS6_ANGAN</name>
<accession>A0A0E9PHS6</accession>
<dbReference type="AlphaFoldDB" id="A0A0E9PHS6"/>
<organism evidence="1">
    <name type="scientific">Anguilla anguilla</name>
    <name type="common">European freshwater eel</name>
    <name type="synonym">Muraena anguilla</name>
    <dbReference type="NCBI Taxonomy" id="7936"/>
    <lineage>
        <taxon>Eukaryota</taxon>
        <taxon>Metazoa</taxon>
        <taxon>Chordata</taxon>
        <taxon>Craniata</taxon>
        <taxon>Vertebrata</taxon>
        <taxon>Euteleostomi</taxon>
        <taxon>Actinopterygii</taxon>
        <taxon>Neopterygii</taxon>
        <taxon>Teleostei</taxon>
        <taxon>Anguilliformes</taxon>
        <taxon>Anguillidae</taxon>
        <taxon>Anguilla</taxon>
    </lineage>
</organism>
<protein>
    <submittedName>
        <fullName evidence="1">Uncharacterized protein</fullName>
    </submittedName>
</protein>
<proteinExistence type="predicted"/>
<dbReference type="EMBL" id="GBXM01104765">
    <property type="protein sequence ID" value="JAH03812.1"/>
    <property type="molecule type" value="Transcribed_RNA"/>
</dbReference>
<reference evidence="1" key="1">
    <citation type="submission" date="2014-11" db="EMBL/GenBank/DDBJ databases">
        <authorList>
            <person name="Amaro Gonzalez C."/>
        </authorList>
    </citation>
    <scope>NUCLEOTIDE SEQUENCE</scope>
</reference>